<dbReference type="SUPFAM" id="SSF52833">
    <property type="entry name" value="Thioredoxin-like"/>
    <property type="match status" value="1"/>
</dbReference>
<dbReference type="InterPro" id="IPR024706">
    <property type="entry name" value="Peroxiredoxin_AhpC-typ"/>
</dbReference>
<evidence type="ECO:0000259" key="11">
    <source>
        <dbReference type="PROSITE" id="PS51352"/>
    </source>
</evidence>
<organism evidence="12 13">
    <name type="scientific">Carsonella ruddii</name>
    <dbReference type="NCBI Taxonomy" id="114186"/>
    <lineage>
        <taxon>Bacteria</taxon>
        <taxon>Pseudomonadati</taxon>
        <taxon>Pseudomonadota</taxon>
        <taxon>Gammaproteobacteria</taxon>
        <taxon>Oceanospirillales</taxon>
        <taxon>Halomonadaceae</taxon>
        <taxon>Zymobacter group</taxon>
        <taxon>Candidatus Carsonella</taxon>
    </lineage>
</organism>
<feature type="domain" description="Thioredoxin" evidence="11">
    <location>
        <begin position="1"/>
        <end position="153"/>
    </location>
</feature>
<evidence type="ECO:0000256" key="9">
    <source>
        <dbReference type="ARBA" id="ARBA00047572"/>
    </source>
</evidence>
<dbReference type="EC" id="1.11.1.26" evidence="2"/>
<dbReference type="PANTHER" id="PTHR10681:SF121">
    <property type="entry name" value="ALKYL HYDROPEROXIDE REDUCTASE C"/>
    <property type="match status" value="1"/>
</dbReference>
<dbReference type="Pfam" id="PF00578">
    <property type="entry name" value="AhpC-TSA"/>
    <property type="match status" value="1"/>
</dbReference>
<gene>
    <name evidence="12" type="ORF">CUN91_00090</name>
</gene>
<accession>A0A2K8K430</accession>
<keyword evidence="5" id="KW-0049">Antioxidant</keyword>
<evidence type="ECO:0000256" key="10">
    <source>
        <dbReference type="PIRSR" id="PIRSR000239-1"/>
    </source>
</evidence>
<dbReference type="Gene3D" id="3.40.30.10">
    <property type="entry name" value="Glutaredoxin"/>
    <property type="match status" value="1"/>
</dbReference>
<dbReference type="InterPro" id="IPR036249">
    <property type="entry name" value="Thioredoxin-like_sf"/>
</dbReference>
<evidence type="ECO:0000256" key="3">
    <source>
        <dbReference type="ARBA" id="ARBA00017462"/>
    </source>
</evidence>
<dbReference type="RefSeq" id="WP_157801429.1">
    <property type="nucleotide sequence ID" value="NZ_CP024798.1"/>
</dbReference>
<dbReference type="PIRSF" id="PIRSF000239">
    <property type="entry name" value="AHPC"/>
    <property type="match status" value="1"/>
</dbReference>
<dbReference type="EMBL" id="CP024798">
    <property type="protein sequence ID" value="ATX33359.1"/>
    <property type="molecule type" value="Genomic_DNA"/>
</dbReference>
<dbReference type="GO" id="GO:0006979">
    <property type="term" value="P:response to oxidative stress"/>
    <property type="evidence" value="ECO:0007669"/>
    <property type="project" value="TreeGrafter"/>
</dbReference>
<name>A0A2K8K430_CARRU</name>
<dbReference type="GO" id="GO:0042744">
    <property type="term" value="P:hydrogen peroxide catabolic process"/>
    <property type="evidence" value="ECO:0007669"/>
    <property type="project" value="TreeGrafter"/>
</dbReference>
<evidence type="ECO:0000256" key="6">
    <source>
        <dbReference type="ARBA" id="ARBA00023002"/>
    </source>
</evidence>
<dbReference type="OrthoDB" id="9812811at2"/>
<keyword evidence="7" id="KW-0676">Redox-active center</keyword>
<feature type="active site" description="Cysteine sulfenic acid (-SOH) intermediate; for peroxidase activity" evidence="10">
    <location>
        <position position="45"/>
    </location>
</feature>
<evidence type="ECO:0000256" key="8">
    <source>
        <dbReference type="ARBA" id="ARBA00032077"/>
    </source>
</evidence>
<reference evidence="12 13" key="1">
    <citation type="submission" date="2017-11" db="EMBL/GenBank/DDBJ databases">
        <title>The genome sequence of Candidatus Carsonella ruddii from the psyllid Bactericera trigonica.</title>
        <authorList>
            <person name="Katsir L."/>
            <person name="Zhepu R."/>
            <person name="Piasezky A."/>
            <person name="Jong J."/>
            <person name="Sela N."/>
            <person name="Freilich S."/>
            <person name="Bahar O."/>
        </authorList>
    </citation>
    <scope>NUCLEOTIDE SEQUENCE [LARGE SCALE GENOMIC DNA]</scope>
    <source>
        <strain evidence="12 13">BT</strain>
    </source>
</reference>
<dbReference type="InterPro" id="IPR050217">
    <property type="entry name" value="Peroxiredoxin"/>
</dbReference>
<evidence type="ECO:0000313" key="13">
    <source>
        <dbReference type="Proteomes" id="UP000230531"/>
    </source>
</evidence>
<dbReference type="GO" id="GO:0045454">
    <property type="term" value="P:cell redox homeostasis"/>
    <property type="evidence" value="ECO:0007669"/>
    <property type="project" value="TreeGrafter"/>
</dbReference>
<dbReference type="AlphaFoldDB" id="A0A2K8K430"/>
<dbReference type="PANTHER" id="PTHR10681">
    <property type="entry name" value="THIOREDOXIN PEROXIDASE"/>
    <property type="match status" value="1"/>
</dbReference>
<evidence type="ECO:0000256" key="2">
    <source>
        <dbReference type="ARBA" id="ARBA00013021"/>
    </source>
</evidence>
<protein>
    <recommendedName>
        <fullName evidence="3">Alkyl hydroperoxide reductase C</fullName>
        <ecNumber evidence="2">1.11.1.26</ecNumber>
    </recommendedName>
    <alternativeName>
        <fullName evidence="8">Peroxiredoxin</fullName>
    </alternativeName>
</protein>
<comment type="subunit">
    <text evidence="1">Homodimer; disulfide-linked, upon oxidation. 5 homodimers assemble to form a ring-like decamer.</text>
</comment>
<dbReference type="InterPro" id="IPR013766">
    <property type="entry name" value="Thioredoxin_domain"/>
</dbReference>
<evidence type="ECO:0000256" key="5">
    <source>
        <dbReference type="ARBA" id="ARBA00022862"/>
    </source>
</evidence>
<keyword evidence="6" id="KW-0560">Oxidoreductase</keyword>
<evidence type="ECO:0000256" key="7">
    <source>
        <dbReference type="ARBA" id="ARBA00023284"/>
    </source>
</evidence>
<evidence type="ECO:0000256" key="1">
    <source>
        <dbReference type="ARBA" id="ARBA00011654"/>
    </source>
</evidence>
<dbReference type="InterPro" id="IPR000866">
    <property type="entry name" value="AhpC/TSA"/>
</dbReference>
<dbReference type="PROSITE" id="PS51352">
    <property type="entry name" value="THIOREDOXIN_2"/>
    <property type="match status" value="1"/>
</dbReference>
<dbReference type="Proteomes" id="UP000230531">
    <property type="component" value="Chromosome"/>
</dbReference>
<sequence>MLNTRIKPFKSIAYFEKKFFEINEKYLKNKWNVLFFFPYSYSFICPTELKDISNNIYNFNKNNINIYAISTDSHFSQKNWIEQKLNFINFPFISDFNHQISKNLNILNKKDGNCFRSTIILDPNLIIKSIDIIDSNISRCIKNILERLNMLIYTNLKNNELCPYSWNNDKISIKIDI</sequence>
<evidence type="ECO:0000256" key="4">
    <source>
        <dbReference type="ARBA" id="ARBA00022559"/>
    </source>
</evidence>
<dbReference type="GO" id="GO:0005829">
    <property type="term" value="C:cytosol"/>
    <property type="evidence" value="ECO:0007669"/>
    <property type="project" value="TreeGrafter"/>
</dbReference>
<dbReference type="GO" id="GO:0008379">
    <property type="term" value="F:thioredoxin peroxidase activity"/>
    <property type="evidence" value="ECO:0007669"/>
    <property type="project" value="TreeGrafter"/>
</dbReference>
<dbReference type="GO" id="GO:0102039">
    <property type="term" value="F:NADH-dependent peroxiredoxin activity"/>
    <property type="evidence" value="ECO:0007669"/>
    <property type="project" value="UniProtKB-EC"/>
</dbReference>
<dbReference type="GO" id="GO:0033554">
    <property type="term" value="P:cellular response to stress"/>
    <property type="evidence" value="ECO:0007669"/>
    <property type="project" value="TreeGrafter"/>
</dbReference>
<keyword evidence="4" id="KW-0575">Peroxidase</keyword>
<comment type="catalytic activity">
    <reaction evidence="9">
        <text>a hydroperoxide + NADH + H(+) = an alcohol + NAD(+) + H2O</text>
        <dbReference type="Rhea" id="RHEA:62628"/>
        <dbReference type="ChEBI" id="CHEBI:15377"/>
        <dbReference type="ChEBI" id="CHEBI:15378"/>
        <dbReference type="ChEBI" id="CHEBI:30879"/>
        <dbReference type="ChEBI" id="CHEBI:35924"/>
        <dbReference type="ChEBI" id="CHEBI:57540"/>
        <dbReference type="ChEBI" id="CHEBI:57945"/>
        <dbReference type="EC" id="1.11.1.26"/>
    </reaction>
</comment>
<proteinExistence type="predicted"/>
<evidence type="ECO:0000313" key="12">
    <source>
        <dbReference type="EMBL" id="ATX33359.1"/>
    </source>
</evidence>